<feature type="compositionally biased region" description="Polar residues" evidence="7">
    <location>
        <begin position="1"/>
        <end position="11"/>
    </location>
</feature>
<protein>
    <submittedName>
        <fullName evidence="9">Type IV secretion protein VirB10</fullName>
    </submittedName>
</protein>
<comment type="caution">
    <text evidence="9">The sequence shown here is derived from an EMBL/GenBank/DDBJ whole genome shotgun (WGS) entry which is preliminary data.</text>
</comment>
<feature type="region of interest" description="Disordered" evidence="7">
    <location>
        <begin position="1"/>
        <end position="24"/>
    </location>
</feature>
<evidence type="ECO:0000256" key="2">
    <source>
        <dbReference type="ARBA" id="ARBA00010265"/>
    </source>
</evidence>
<reference evidence="9" key="1">
    <citation type="journal article" date="2014" name="Int. J. Syst. Evol. Microbiol.">
        <title>Complete genome of a new Firmicutes species belonging to the dominant human colonic microbiota ('Ruminococcus bicirculans') reveals two chromosomes and a selective capacity to utilize plant glucans.</title>
        <authorList>
            <consortium name="NISC Comparative Sequencing Program"/>
            <person name="Wegmann U."/>
            <person name="Louis P."/>
            <person name="Goesmann A."/>
            <person name="Henrissat B."/>
            <person name="Duncan S.H."/>
            <person name="Flint H.J."/>
        </authorList>
    </citation>
    <scope>NUCLEOTIDE SEQUENCE</scope>
    <source>
        <strain evidence="9">NBRC 102424</strain>
    </source>
</reference>
<dbReference type="Proteomes" id="UP001161423">
    <property type="component" value="Unassembled WGS sequence"/>
</dbReference>
<evidence type="ECO:0000256" key="7">
    <source>
        <dbReference type="SAM" id="MobiDB-lite"/>
    </source>
</evidence>
<dbReference type="InterPro" id="IPR005498">
    <property type="entry name" value="T4SS_VirB10/TraB/TrbI"/>
</dbReference>
<keyword evidence="5 8" id="KW-1133">Transmembrane helix</keyword>
<evidence type="ECO:0000313" key="10">
    <source>
        <dbReference type="Proteomes" id="UP001161423"/>
    </source>
</evidence>
<keyword evidence="3" id="KW-1003">Cell membrane</keyword>
<evidence type="ECO:0000256" key="8">
    <source>
        <dbReference type="SAM" id="Phobius"/>
    </source>
</evidence>
<proteinExistence type="inferred from homology"/>
<keyword evidence="10" id="KW-1185">Reference proteome</keyword>
<comment type="subcellular location">
    <subcellularLocation>
        <location evidence="1">Cell membrane</location>
        <topology evidence="1">Single-pass membrane protein</topology>
    </subcellularLocation>
</comment>
<evidence type="ECO:0000313" key="9">
    <source>
        <dbReference type="EMBL" id="GLQ00601.1"/>
    </source>
</evidence>
<comment type="similarity">
    <text evidence="2">Belongs to the TrbI/VirB10 family.</text>
</comment>
<dbReference type="NCBIfam" id="NF038091">
    <property type="entry name" value="T4SS_VirB10"/>
    <property type="match status" value="1"/>
</dbReference>
<accession>A0ABQ5TXV1</accession>
<evidence type="ECO:0000256" key="5">
    <source>
        <dbReference type="ARBA" id="ARBA00022989"/>
    </source>
</evidence>
<dbReference type="RefSeq" id="WP_284723509.1">
    <property type="nucleotide sequence ID" value="NZ_BSND01000012.1"/>
</dbReference>
<evidence type="ECO:0000256" key="1">
    <source>
        <dbReference type="ARBA" id="ARBA00004162"/>
    </source>
</evidence>
<evidence type="ECO:0000256" key="4">
    <source>
        <dbReference type="ARBA" id="ARBA00022692"/>
    </source>
</evidence>
<evidence type="ECO:0000256" key="6">
    <source>
        <dbReference type="ARBA" id="ARBA00023136"/>
    </source>
</evidence>
<dbReference type="InterPro" id="IPR042217">
    <property type="entry name" value="T4SS_VirB10/TrbI"/>
</dbReference>
<feature type="transmembrane region" description="Helical" evidence="8">
    <location>
        <begin position="29"/>
        <end position="50"/>
    </location>
</feature>
<organism evidence="9 10">
    <name type="scientific">Methylophaga thalassica</name>
    <dbReference type="NCBI Taxonomy" id="40223"/>
    <lineage>
        <taxon>Bacteria</taxon>
        <taxon>Pseudomonadati</taxon>
        <taxon>Pseudomonadota</taxon>
        <taxon>Gammaproteobacteria</taxon>
        <taxon>Thiotrichales</taxon>
        <taxon>Piscirickettsiaceae</taxon>
        <taxon>Methylophaga</taxon>
    </lineage>
</organism>
<evidence type="ECO:0000256" key="3">
    <source>
        <dbReference type="ARBA" id="ARBA00022475"/>
    </source>
</evidence>
<sequence>MATDNQNTQDALENDIPEMQKTRSSNSTAYMIGAIVIVTIGIVSLLFIMLGSGKASDDKAEESAKTEVVKNDLPALVVEQRRPEPQAAPAKQEPVKVAEPEPIKKPTYVKPVPAVKPQPEAKKEKVITWYDRKRDAGSLQAEATNIKDAYKPEQSAADETDGFLLNRGEKAPQTDLSRQLVETGTPMAIAKMLPDRNYVIAQGTSLDCALETALDSSLSGLTTCILSRDVYSDNGRVLLLDRGTKLTGEYTGGMKNGQKRLFVLWTRAKTPNGVIVSLNSPSADPLGRSGASGWVDTHFAERFGTAIFLSILSDAAQVYSANQNSGDGVIIGNSAETGSDVAEDILKYQADIPPTLIKNQGETIKVMVARDLNFADVYGLKMSQQ</sequence>
<dbReference type="EMBL" id="BSND01000012">
    <property type="protein sequence ID" value="GLQ00601.1"/>
    <property type="molecule type" value="Genomic_DNA"/>
</dbReference>
<dbReference type="InterPro" id="IPR047695">
    <property type="entry name" value="T4SS_VirB10/PtlG"/>
</dbReference>
<dbReference type="Gene3D" id="2.40.128.260">
    <property type="entry name" value="Type IV secretion system, VirB10/TraB/TrbI"/>
    <property type="match status" value="2"/>
</dbReference>
<dbReference type="Pfam" id="PF03743">
    <property type="entry name" value="TrbI"/>
    <property type="match status" value="1"/>
</dbReference>
<gene>
    <name evidence="9" type="primary">virB10</name>
    <name evidence="9" type="ORF">GCM10007891_24540</name>
</gene>
<keyword evidence="6 8" id="KW-0472">Membrane</keyword>
<name>A0ABQ5TXV1_9GAMM</name>
<dbReference type="CDD" id="cd16429">
    <property type="entry name" value="VirB10"/>
    <property type="match status" value="1"/>
</dbReference>
<reference evidence="9" key="2">
    <citation type="submission" date="2023-01" db="EMBL/GenBank/DDBJ databases">
        <title>Draft genome sequence of Methylophaga thalassica strain NBRC 102424.</title>
        <authorList>
            <person name="Sun Q."/>
            <person name="Mori K."/>
        </authorList>
    </citation>
    <scope>NUCLEOTIDE SEQUENCE</scope>
    <source>
        <strain evidence="9">NBRC 102424</strain>
    </source>
</reference>
<keyword evidence="4 8" id="KW-0812">Transmembrane</keyword>